<dbReference type="Proteomes" id="UP000694005">
    <property type="component" value="Chromosome A07"/>
</dbReference>
<evidence type="ECO:0000313" key="1">
    <source>
        <dbReference type="EMBL" id="CAG7903259.1"/>
    </source>
</evidence>
<protein>
    <submittedName>
        <fullName evidence="1">Uncharacterized protein</fullName>
    </submittedName>
</protein>
<accession>A0A8D9HTE2</accession>
<evidence type="ECO:0000313" key="2">
    <source>
        <dbReference type="Proteomes" id="UP000694005"/>
    </source>
</evidence>
<gene>
    <name evidence="1" type="ORF">BRAPAZ1V2_A07P29030.2</name>
</gene>
<reference evidence="1 2" key="1">
    <citation type="submission" date="2021-07" db="EMBL/GenBank/DDBJ databases">
        <authorList>
            <consortium name="Genoscope - CEA"/>
            <person name="William W."/>
        </authorList>
    </citation>
    <scope>NUCLEOTIDE SEQUENCE [LARGE SCALE GENOMIC DNA]</scope>
</reference>
<organism evidence="1 2">
    <name type="scientific">Brassica campestris</name>
    <name type="common">Field mustard</name>
    <dbReference type="NCBI Taxonomy" id="3711"/>
    <lineage>
        <taxon>Eukaryota</taxon>
        <taxon>Viridiplantae</taxon>
        <taxon>Streptophyta</taxon>
        <taxon>Embryophyta</taxon>
        <taxon>Tracheophyta</taxon>
        <taxon>Spermatophyta</taxon>
        <taxon>Magnoliopsida</taxon>
        <taxon>eudicotyledons</taxon>
        <taxon>Gunneridae</taxon>
        <taxon>Pentapetalae</taxon>
        <taxon>rosids</taxon>
        <taxon>malvids</taxon>
        <taxon>Brassicales</taxon>
        <taxon>Brassicaceae</taxon>
        <taxon>Brassiceae</taxon>
        <taxon>Brassica</taxon>
    </lineage>
</organism>
<dbReference type="EMBL" id="LS974623">
    <property type="protein sequence ID" value="CAG7903259.1"/>
    <property type="molecule type" value="Genomic_DNA"/>
</dbReference>
<dbReference type="AlphaFoldDB" id="A0A8D9HTE2"/>
<proteinExistence type="predicted"/>
<sequence>MWSSEMLLSMGIRSLLTSPQVESLVQDAVFKGGDFQTRSSPYSGQKLSRTLSESLLQVCPHGVKQTDLGREGSKYGMDEYL</sequence>
<dbReference type="Gramene" id="A07p29030.2_BraZ1">
    <property type="protein sequence ID" value="A07p29030.2_BraZ1.CDS"/>
    <property type="gene ID" value="A07g29030.2_BraZ1"/>
</dbReference>
<name>A0A8D9HTE2_BRACM</name>